<organism evidence="2 4">
    <name type="scientific">Rotaria magnacalcarata</name>
    <dbReference type="NCBI Taxonomy" id="392030"/>
    <lineage>
        <taxon>Eukaryota</taxon>
        <taxon>Metazoa</taxon>
        <taxon>Spiralia</taxon>
        <taxon>Gnathifera</taxon>
        <taxon>Rotifera</taxon>
        <taxon>Eurotatoria</taxon>
        <taxon>Bdelloidea</taxon>
        <taxon>Philodinida</taxon>
        <taxon>Philodinidae</taxon>
        <taxon>Rotaria</taxon>
    </lineage>
</organism>
<dbReference type="Proteomes" id="UP000663887">
    <property type="component" value="Unassembled WGS sequence"/>
</dbReference>
<dbReference type="AlphaFoldDB" id="A0A816RQW7"/>
<comment type="caution">
    <text evidence="2">The sequence shown here is derived from an EMBL/GenBank/DDBJ whole genome shotgun (WGS) entry which is preliminary data.</text>
</comment>
<dbReference type="EMBL" id="CAJNRF010009595">
    <property type="protein sequence ID" value="CAF2111715.1"/>
    <property type="molecule type" value="Genomic_DNA"/>
</dbReference>
<evidence type="ECO:0000313" key="2">
    <source>
        <dbReference type="EMBL" id="CAF2075850.1"/>
    </source>
</evidence>
<evidence type="ECO:0000313" key="4">
    <source>
        <dbReference type="Proteomes" id="UP000663887"/>
    </source>
</evidence>
<name>A0A816RQW7_9BILA</name>
<protein>
    <submittedName>
        <fullName evidence="2">Uncharacterized protein</fullName>
    </submittedName>
</protein>
<reference evidence="2" key="1">
    <citation type="submission" date="2021-02" db="EMBL/GenBank/DDBJ databases">
        <authorList>
            <person name="Nowell W R."/>
        </authorList>
    </citation>
    <scope>NUCLEOTIDE SEQUENCE</scope>
</reference>
<evidence type="ECO:0000313" key="3">
    <source>
        <dbReference type="EMBL" id="CAF2111715.1"/>
    </source>
</evidence>
<evidence type="ECO:0000256" key="1">
    <source>
        <dbReference type="SAM" id="SignalP"/>
    </source>
</evidence>
<sequence length="288" mass="32304">MMFCYFVTFVLIFYLPNVTLAMVCSNCAETITLNSSKPLNITTSSCPKKEATGLMCTGSLYINYEQKTGFMDLGNLPDYTLLMSNRATVKTNLTMIWFDKARAIHSLQSSCSDNAACTQDVNTTYNFMKNFKYEELHQKLRELLHVNQAAVANLTCSDSQGRNVLCANGFCQFNRKDRFTVERKCVNQGAISNPAGLIVGSTSTGEPDSDVAFIYACNKQLCNGNDTNIKVQNLLIEYKIWPISETNPPSVLETSTRSNGNMILAKFHQPMTHCQWIFPLIITLLLRK</sequence>
<feature type="chain" id="PRO_5036230467" evidence="1">
    <location>
        <begin position="22"/>
        <end position="288"/>
    </location>
</feature>
<feature type="signal peptide" evidence="1">
    <location>
        <begin position="1"/>
        <end position="21"/>
    </location>
</feature>
<gene>
    <name evidence="3" type="ORF">WKI299_LOCUS22386</name>
    <name evidence="2" type="ORF">XDN619_LOCUS13592</name>
</gene>
<dbReference type="Proteomes" id="UP000663856">
    <property type="component" value="Unassembled WGS sequence"/>
</dbReference>
<accession>A0A816RQW7</accession>
<keyword evidence="1" id="KW-0732">Signal</keyword>
<proteinExistence type="predicted"/>
<dbReference type="EMBL" id="CAJNRG010005351">
    <property type="protein sequence ID" value="CAF2075850.1"/>
    <property type="molecule type" value="Genomic_DNA"/>
</dbReference>